<sequence length="242" mass="26802">MEMKELKAVQKKTQSHNSRCLFTLMAAAYSLISTFFSNSPSPSTAFSRSPNTKSIFSLSRHRVCLHRSPNLTTFALHNHHNHSPQAPLSSALDSLLVLCTSVALSFSLFVADVDSASAFVVTAPRKLQNDELATVRLFQENTPSVVYITNLAARMHSHWMCWKCRQGSGSGFVWDKDGHIVTNYHVIRGASDLSAGLCGEVHGLGFDYCRWLNTLDYLVVVVAGADYTPRFVSPWGVHRALL</sequence>
<keyword evidence="4" id="KW-1133">Transmembrane helix</keyword>
<feature type="transmembrane region" description="Helical" evidence="4">
    <location>
        <begin position="20"/>
        <end position="37"/>
    </location>
</feature>
<dbReference type="PANTHER" id="PTHR43343">
    <property type="entry name" value="PEPTIDASE S12"/>
    <property type="match status" value="1"/>
</dbReference>
<dbReference type="EMBL" id="QGNW01001235">
    <property type="protein sequence ID" value="RVW49054.1"/>
    <property type="molecule type" value="Genomic_DNA"/>
</dbReference>
<comment type="caution">
    <text evidence="5">The sequence shown here is derived from an EMBL/GenBank/DDBJ whole genome shotgun (WGS) entry which is preliminary data.</text>
</comment>
<keyword evidence="2 5" id="KW-0645">Protease</keyword>
<reference evidence="5 6" key="1">
    <citation type="journal article" date="2018" name="PLoS Genet.">
        <title>Population sequencing reveals clonal diversity and ancestral inbreeding in the grapevine cultivar Chardonnay.</title>
        <authorList>
            <person name="Roach M.J."/>
            <person name="Johnson D.L."/>
            <person name="Bohlmann J."/>
            <person name="van Vuuren H.J."/>
            <person name="Jones S.J."/>
            <person name="Pretorius I.S."/>
            <person name="Schmidt S.A."/>
            <person name="Borneman A.R."/>
        </authorList>
    </citation>
    <scope>NUCLEOTIDE SEQUENCE [LARGE SCALE GENOMIC DNA]</scope>
    <source>
        <strain evidence="6">cv. Chardonnay</strain>
        <tissue evidence="5">Leaf</tissue>
    </source>
</reference>
<proteinExistence type="inferred from homology"/>
<keyword evidence="3" id="KW-0378">Hydrolase</keyword>
<dbReference type="Proteomes" id="UP000288805">
    <property type="component" value="Unassembled WGS sequence"/>
</dbReference>
<accession>A0A438EMV6</accession>
<evidence type="ECO:0000313" key="6">
    <source>
        <dbReference type="Proteomes" id="UP000288805"/>
    </source>
</evidence>
<evidence type="ECO:0000256" key="2">
    <source>
        <dbReference type="ARBA" id="ARBA00022670"/>
    </source>
</evidence>
<comment type="similarity">
    <text evidence="1">Belongs to the peptidase S1C family.</text>
</comment>
<dbReference type="InterPro" id="IPR051201">
    <property type="entry name" value="Chloro_Bact_Ser_Proteases"/>
</dbReference>
<evidence type="ECO:0000313" key="5">
    <source>
        <dbReference type="EMBL" id="RVW49054.1"/>
    </source>
</evidence>
<evidence type="ECO:0000256" key="3">
    <source>
        <dbReference type="ARBA" id="ARBA00022801"/>
    </source>
</evidence>
<dbReference type="GO" id="GO:0008233">
    <property type="term" value="F:peptidase activity"/>
    <property type="evidence" value="ECO:0007669"/>
    <property type="project" value="UniProtKB-KW"/>
</dbReference>
<dbReference type="Gene3D" id="2.40.10.10">
    <property type="entry name" value="Trypsin-like serine proteases"/>
    <property type="match status" value="1"/>
</dbReference>
<organism evidence="5 6">
    <name type="scientific">Vitis vinifera</name>
    <name type="common">Grape</name>
    <dbReference type="NCBI Taxonomy" id="29760"/>
    <lineage>
        <taxon>Eukaryota</taxon>
        <taxon>Viridiplantae</taxon>
        <taxon>Streptophyta</taxon>
        <taxon>Embryophyta</taxon>
        <taxon>Tracheophyta</taxon>
        <taxon>Spermatophyta</taxon>
        <taxon>Magnoliopsida</taxon>
        <taxon>eudicotyledons</taxon>
        <taxon>Gunneridae</taxon>
        <taxon>Pentapetalae</taxon>
        <taxon>rosids</taxon>
        <taxon>Vitales</taxon>
        <taxon>Vitaceae</taxon>
        <taxon>Viteae</taxon>
        <taxon>Vitis</taxon>
    </lineage>
</organism>
<evidence type="ECO:0000256" key="1">
    <source>
        <dbReference type="ARBA" id="ARBA00010541"/>
    </source>
</evidence>
<name>A0A438EMV6_VITVI</name>
<dbReference type="PANTHER" id="PTHR43343:SF2">
    <property type="entry name" value="PDZ DOMAIN-CONTAINING PROTEIN"/>
    <property type="match status" value="1"/>
</dbReference>
<gene>
    <name evidence="5" type="primary">DEGP1_0</name>
    <name evidence="5" type="ORF">CK203_080931</name>
</gene>
<dbReference type="InterPro" id="IPR009003">
    <property type="entry name" value="Peptidase_S1_PA"/>
</dbReference>
<dbReference type="AlphaFoldDB" id="A0A438EMV6"/>
<keyword evidence="4" id="KW-0812">Transmembrane</keyword>
<keyword evidence="4" id="KW-0472">Membrane</keyword>
<protein>
    <submittedName>
        <fullName evidence="5">Protease Do-like 1, chloroplastic</fullName>
    </submittedName>
</protein>
<evidence type="ECO:0000256" key="4">
    <source>
        <dbReference type="SAM" id="Phobius"/>
    </source>
</evidence>
<dbReference type="GO" id="GO:0006508">
    <property type="term" value="P:proteolysis"/>
    <property type="evidence" value="ECO:0007669"/>
    <property type="project" value="UniProtKB-KW"/>
</dbReference>
<dbReference type="SUPFAM" id="SSF50494">
    <property type="entry name" value="Trypsin-like serine proteases"/>
    <property type="match status" value="1"/>
</dbReference>
<dbReference type="InterPro" id="IPR043504">
    <property type="entry name" value="Peptidase_S1_PA_chymotrypsin"/>
</dbReference>